<dbReference type="EMBL" id="JACXST010000001">
    <property type="protein sequence ID" value="MBD9359224.1"/>
    <property type="molecule type" value="Genomic_DNA"/>
</dbReference>
<reference evidence="1 2" key="1">
    <citation type="submission" date="2020-09" db="EMBL/GenBank/DDBJ databases">
        <title>Methylomonas albis sp. nov. and Methylomonas fluvii sp. nov.: Two cold-adapted methanotrophs from the River Elbe and an amended description of Methylovulum psychrotolerans strain Eb1.</title>
        <authorList>
            <person name="Bussmann I.K."/>
            <person name="Klings K.-W."/>
            <person name="Warnstedt J."/>
            <person name="Hoppert M."/>
            <person name="Saborowski A."/>
            <person name="Horn F."/>
            <person name="Liebner S."/>
        </authorList>
    </citation>
    <scope>NUCLEOTIDE SEQUENCE [LARGE SCALE GENOMIC DNA]</scope>
    <source>
        <strain evidence="1 2">EbB</strain>
    </source>
</reference>
<dbReference type="Proteomes" id="UP000641152">
    <property type="component" value="Unassembled WGS sequence"/>
</dbReference>
<evidence type="ECO:0000313" key="2">
    <source>
        <dbReference type="Proteomes" id="UP000641152"/>
    </source>
</evidence>
<name>A0ABR9D7Y4_9GAMM</name>
<sequence>MQNRKAKPVASPTKRLRPKRKYQDEVLLEPLKRIWFASHQLCGKRLKAAIPRWLPHYEDQYGILADNVRADLLKVSVVTLDRLLKPLRVQHPKSMFGTKPGSLLSSPEFPLALIIGTKPRPASSRPIRWLTVTIPWSEISSGG</sequence>
<comment type="caution">
    <text evidence="1">The sequence shown here is derived from an EMBL/GenBank/DDBJ whole genome shotgun (WGS) entry which is preliminary data.</text>
</comment>
<gene>
    <name evidence="1" type="ORF">EBB_01405</name>
</gene>
<keyword evidence="2" id="KW-1185">Reference proteome</keyword>
<organism evidence="1 2">
    <name type="scientific">Methylomonas fluvii</name>
    <dbReference type="NCBI Taxonomy" id="1854564"/>
    <lineage>
        <taxon>Bacteria</taxon>
        <taxon>Pseudomonadati</taxon>
        <taxon>Pseudomonadota</taxon>
        <taxon>Gammaproteobacteria</taxon>
        <taxon>Methylococcales</taxon>
        <taxon>Methylococcaceae</taxon>
        <taxon>Methylomonas</taxon>
    </lineage>
</organism>
<dbReference type="RefSeq" id="WP_192392145.1">
    <property type="nucleotide sequence ID" value="NZ_CAJHIU010000001.1"/>
</dbReference>
<accession>A0ABR9D7Y4</accession>
<protein>
    <submittedName>
        <fullName evidence="1">Uncharacterized protein</fullName>
    </submittedName>
</protein>
<evidence type="ECO:0000313" key="1">
    <source>
        <dbReference type="EMBL" id="MBD9359224.1"/>
    </source>
</evidence>
<proteinExistence type="predicted"/>